<sequence length="405" mass="44132">TWKLDRLGEDISKELEERFRPPRAYISNKKKRKAGEYENRSKQRRYLPPPPQKNQNTRSLPIPVGSNSQQSFEKSRRNPTSAADPTQKLAKPVAPEEAATTSNLPRTPGIGFADGRGNFEKQRTAEDSENSQTNGIECFSQPLNMTQFHQPGASSRDTASAASQMARLGVLANAGAYSRSDAQASNLPQMSLSLPNLQIPDAGLTASSSTNIWAHSGSSINNCSIPSRNSVSSGTCQPVLRGADRPQAAPDFNRMNIDSYNNAYQAHPRTHMQQAPQPAADPAALTAHFESTPEPFFHPVAFTSFIGTDPMIQSSQPAADTAALTAHFESTPEPFFHPVAFTSFIGTDPMIQSSQPAADPAALTAHFELTPEPFFHPTSFTHFINTSSMTAPMQPPQLREDLVRT</sequence>
<protein>
    <submittedName>
        <fullName evidence="2">Uncharacterized protein</fullName>
    </submittedName>
</protein>
<gene>
    <name evidence="2" type="ORF">ACJ73_10288</name>
</gene>
<comment type="caution">
    <text evidence="2">The sequence shown here is derived from an EMBL/GenBank/DDBJ whole genome shotgun (WGS) entry which is preliminary data.</text>
</comment>
<feature type="region of interest" description="Disordered" evidence="1">
    <location>
        <begin position="1"/>
        <end position="117"/>
    </location>
</feature>
<evidence type="ECO:0000313" key="3">
    <source>
        <dbReference type="Proteomes" id="UP000242791"/>
    </source>
</evidence>
<proteinExistence type="predicted"/>
<evidence type="ECO:0000313" key="2">
    <source>
        <dbReference type="EMBL" id="OJD09471.1"/>
    </source>
</evidence>
<keyword evidence="3" id="KW-1185">Reference proteome</keyword>
<dbReference type="VEuPathDB" id="FungiDB:ACJ73_10288"/>
<accession>A0A1J9PZP2</accession>
<evidence type="ECO:0000256" key="1">
    <source>
        <dbReference type="SAM" id="MobiDB-lite"/>
    </source>
</evidence>
<reference evidence="2 3" key="1">
    <citation type="submission" date="2015-08" db="EMBL/GenBank/DDBJ databases">
        <title>Emmonsia species relationships and genome sequence.</title>
        <authorList>
            <person name="Cuomo C.A."/>
            <person name="Schwartz I.S."/>
            <person name="Kenyon C."/>
            <person name="De Hoog G.S."/>
            <person name="Govender N.P."/>
            <person name="Botha A."/>
            <person name="Moreno L."/>
            <person name="De Vries M."/>
            <person name="Munoz J.F."/>
            <person name="Stielow J.B."/>
        </authorList>
    </citation>
    <scope>NUCLEOTIDE SEQUENCE [LARGE SCALE GENOMIC DNA]</scope>
    <source>
        <strain evidence="2 3">EI222</strain>
    </source>
</reference>
<dbReference type="Proteomes" id="UP000242791">
    <property type="component" value="Unassembled WGS sequence"/>
</dbReference>
<dbReference type="AlphaFoldDB" id="A0A1J9PZP2"/>
<name>A0A1J9PZP2_9EURO</name>
<dbReference type="EMBL" id="LGTZ01003672">
    <property type="protein sequence ID" value="OJD09471.1"/>
    <property type="molecule type" value="Genomic_DNA"/>
</dbReference>
<feature type="compositionally biased region" description="Basic and acidic residues" evidence="1">
    <location>
        <begin position="1"/>
        <end position="20"/>
    </location>
</feature>
<feature type="compositionally biased region" description="Polar residues" evidence="1">
    <location>
        <begin position="53"/>
        <end position="84"/>
    </location>
</feature>
<feature type="non-terminal residue" evidence="2">
    <location>
        <position position="1"/>
    </location>
</feature>
<organism evidence="2 3">
    <name type="scientific">Blastomyces percursus</name>
    <dbReference type="NCBI Taxonomy" id="1658174"/>
    <lineage>
        <taxon>Eukaryota</taxon>
        <taxon>Fungi</taxon>
        <taxon>Dikarya</taxon>
        <taxon>Ascomycota</taxon>
        <taxon>Pezizomycotina</taxon>
        <taxon>Eurotiomycetes</taxon>
        <taxon>Eurotiomycetidae</taxon>
        <taxon>Onygenales</taxon>
        <taxon>Ajellomycetaceae</taxon>
        <taxon>Blastomyces</taxon>
    </lineage>
</organism>